<name>A0A149TLI8_9PROT</name>
<dbReference type="Proteomes" id="UP000075636">
    <property type="component" value="Unassembled WGS sequence"/>
</dbReference>
<protein>
    <submittedName>
        <fullName evidence="2">Uncharacterized protein</fullName>
    </submittedName>
</protein>
<dbReference type="EMBL" id="LHZR01000092">
    <property type="protein sequence ID" value="KXV49652.1"/>
    <property type="molecule type" value="Genomic_DNA"/>
</dbReference>
<organism evidence="2 3">
    <name type="scientific">Gluconobacter albidus</name>
    <dbReference type="NCBI Taxonomy" id="318683"/>
    <lineage>
        <taxon>Bacteria</taxon>
        <taxon>Pseudomonadati</taxon>
        <taxon>Pseudomonadota</taxon>
        <taxon>Alphaproteobacteria</taxon>
        <taxon>Acetobacterales</taxon>
        <taxon>Acetobacteraceae</taxon>
        <taxon>Gluconobacter</taxon>
    </lineage>
</organism>
<keyword evidence="1" id="KW-0472">Membrane</keyword>
<comment type="caution">
    <text evidence="2">The sequence shown here is derived from an EMBL/GenBank/DDBJ whole genome shotgun (WGS) entry which is preliminary data.</text>
</comment>
<proteinExistence type="predicted"/>
<sequence>MNAKQIIIVEACCFVALGSLILVAYATYRHFFGPKQADRWQIVRAGITELASSMCMKSAGFSQFYDQIT</sequence>
<feature type="transmembrane region" description="Helical" evidence="1">
    <location>
        <begin position="6"/>
        <end position="28"/>
    </location>
</feature>
<reference evidence="2 3" key="1">
    <citation type="submission" date="2015-06" db="EMBL/GenBank/DDBJ databases">
        <title>Improved classification and identification of acetic acid bacteria using matrix-assisted laser desorption/ionization time-of-flight mass spectrometry; Gluconobacter nephelii and Gluconobacter uchimurae are later heterotypic synonyms of Gluconobacter japonicus and Gluconobacter oxydans, respectively.</title>
        <authorList>
            <person name="Li L."/>
            <person name="Cleenwerck I."/>
            <person name="De Vuyst L."/>
            <person name="Vandamme P."/>
        </authorList>
    </citation>
    <scope>NUCLEOTIDE SEQUENCE [LARGE SCALE GENOMIC DNA]</scope>
    <source>
        <strain evidence="2 3">LMG 1768</strain>
    </source>
</reference>
<dbReference type="AlphaFoldDB" id="A0A149TLI8"/>
<gene>
    <name evidence="2" type="ORF">AD945_03730</name>
</gene>
<dbReference type="PATRIC" id="fig|318683.6.peg.3332"/>
<keyword evidence="1" id="KW-1133">Transmembrane helix</keyword>
<evidence type="ECO:0000313" key="2">
    <source>
        <dbReference type="EMBL" id="KXV49652.1"/>
    </source>
</evidence>
<evidence type="ECO:0000313" key="3">
    <source>
        <dbReference type="Proteomes" id="UP000075636"/>
    </source>
</evidence>
<evidence type="ECO:0000256" key="1">
    <source>
        <dbReference type="SAM" id="Phobius"/>
    </source>
</evidence>
<keyword evidence="1" id="KW-0812">Transmembrane</keyword>
<accession>A0A149TLI8</accession>